<dbReference type="AlphaFoldDB" id="Q2IA43"/>
<dbReference type="GO" id="GO:0042549">
    <property type="term" value="P:photosystem II stabilization"/>
    <property type="evidence" value="ECO:0007669"/>
    <property type="project" value="InterPro"/>
</dbReference>
<dbReference type="GO" id="GO:0019898">
    <property type="term" value="C:extrinsic component of membrane"/>
    <property type="evidence" value="ECO:0007669"/>
    <property type="project" value="InterPro"/>
</dbReference>
<dbReference type="GO" id="GO:0009523">
    <property type="term" value="C:photosystem II"/>
    <property type="evidence" value="ECO:0007669"/>
    <property type="project" value="InterPro"/>
</dbReference>
<evidence type="ECO:0000256" key="3">
    <source>
        <dbReference type="ARBA" id="ARBA00023078"/>
    </source>
</evidence>
<evidence type="ECO:0000256" key="1">
    <source>
        <dbReference type="ARBA" id="ARBA00004170"/>
    </source>
</evidence>
<keyword evidence="4" id="KW-0472">Membrane</keyword>
<feature type="signal peptide" evidence="6">
    <location>
        <begin position="1"/>
        <end position="16"/>
    </location>
</feature>
<comment type="subcellular location">
    <subcellularLocation>
        <location evidence="1">Membrane</location>
        <topology evidence="1">Peripheral membrane protein</topology>
    </subcellularLocation>
</comment>
<keyword evidence="3" id="KW-0793">Thylakoid</keyword>
<sequence>MRTICLPLVFLACVDAVAVQPKEVDLAAMLLSSSPAAARSQGTSSVARRELMSKALAASSLLGAGAANAEIDYAGLPYLGGQTKIDINNANVRVFTKKPGMYPSAAGKIVSHAPYKNKDDMYVKAEFTPEEAAVTRKYDGDFLYLEPKAEYIIDNINNGLYRR</sequence>
<dbReference type="EMBL" id="DQ118608">
    <property type="protein sequence ID" value="ABA55552.1"/>
    <property type="molecule type" value="mRNA"/>
</dbReference>
<organism evidence="7">
    <name type="scientific">Karlodinium veneficum</name>
    <name type="common">Dinoflagellate</name>
    <name type="synonym">Karlodinium micrum</name>
    <dbReference type="NCBI Taxonomy" id="407301"/>
    <lineage>
        <taxon>Eukaryota</taxon>
        <taxon>Sar</taxon>
        <taxon>Alveolata</taxon>
        <taxon>Dinophyceae</taxon>
        <taxon>Gymnodiniales</taxon>
        <taxon>Kareniaceae</taxon>
        <taxon>Karlodinium</taxon>
    </lineage>
</organism>
<dbReference type="InterPro" id="IPR010527">
    <property type="entry name" value="PSII_PsbU"/>
</dbReference>
<evidence type="ECO:0000256" key="5">
    <source>
        <dbReference type="ARBA" id="ARBA00043089"/>
    </source>
</evidence>
<dbReference type="Gene3D" id="1.10.150.320">
    <property type="entry name" value="Photosystem II 12 kDa extrinsic protein"/>
    <property type="match status" value="1"/>
</dbReference>
<dbReference type="SUPFAM" id="SSF81585">
    <property type="entry name" value="PsbU/PolX domain-like"/>
    <property type="match status" value="1"/>
</dbReference>
<evidence type="ECO:0000256" key="4">
    <source>
        <dbReference type="ARBA" id="ARBA00023136"/>
    </source>
</evidence>
<evidence type="ECO:0000256" key="2">
    <source>
        <dbReference type="ARBA" id="ARBA00010827"/>
    </source>
</evidence>
<reference evidence="7" key="1">
    <citation type="journal article" date="2006" name="J. Mol. Biol.">
        <title>A tertiary plastid uses genes from two endosymbionts.</title>
        <authorList>
            <person name="Patron N.J."/>
            <person name="Waller R.F."/>
            <person name="Keeling P.J."/>
        </authorList>
    </citation>
    <scope>NUCLEOTIDE SEQUENCE</scope>
</reference>
<dbReference type="GO" id="GO:0015979">
    <property type="term" value="P:photosynthesis"/>
    <property type="evidence" value="ECO:0007669"/>
    <property type="project" value="InterPro"/>
</dbReference>
<proteinExistence type="evidence at transcript level"/>
<keyword evidence="6" id="KW-0732">Signal</keyword>
<dbReference type="Pfam" id="PF06514">
    <property type="entry name" value="PsbU"/>
    <property type="match status" value="1"/>
</dbReference>
<evidence type="ECO:0000256" key="6">
    <source>
        <dbReference type="SAM" id="SignalP"/>
    </source>
</evidence>
<feature type="chain" id="PRO_5004209813" description="Photosystem II 12 kDa extrinsic protein" evidence="6">
    <location>
        <begin position="17"/>
        <end position="163"/>
    </location>
</feature>
<protein>
    <recommendedName>
        <fullName evidence="5">Photosystem II 12 kDa extrinsic protein</fullName>
    </recommendedName>
</protein>
<name>Q2IA43_KARVE</name>
<comment type="similarity">
    <text evidence="2">Belongs to the PsbU family.</text>
</comment>
<evidence type="ECO:0000313" key="7">
    <source>
        <dbReference type="EMBL" id="ABA55552.1"/>
    </source>
</evidence>
<accession>Q2IA43</accession>